<evidence type="ECO:0000259" key="1">
    <source>
        <dbReference type="PROSITE" id="PS50995"/>
    </source>
</evidence>
<keyword evidence="3" id="KW-1185">Reference proteome</keyword>
<dbReference type="PANTHER" id="PTHR33164:SF94">
    <property type="entry name" value="TRANSCRIPTIONAL REGULATORY PROTEIN-RELATED"/>
    <property type="match status" value="1"/>
</dbReference>
<accession>A0A243W6Z8</accession>
<dbReference type="Proteomes" id="UP000194873">
    <property type="component" value="Unassembled WGS sequence"/>
</dbReference>
<sequence>METAHAIAQIRAFNRFYTDLIGLLDKHLLNSDYSLAEARILYEIQAGQPISASQVMATMHIDKSYLSRVLKKLENDKLIHKQSSARDARTTLLSLTLAGQAVFTTLNQASDEQISALLRTLPPAQHQELVRHMQAITTILRPTP</sequence>
<dbReference type="SUPFAM" id="SSF46785">
    <property type="entry name" value="Winged helix' DNA-binding domain"/>
    <property type="match status" value="1"/>
</dbReference>
<dbReference type="GO" id="GO:0003700">
    <property type="term" value="F:DNA-binding transcription factor activity"/>
    <property type="evidence" value="ECO:0007669"/>
    <property type="project" value="InterPro"/>
</dbReference>
<dbReference type="InterPro" id="IPR039422">
    <property type="entry name" value="MarR/SlyA-like"/>
</dbReference>
<dbReference type="InterPro" id="IPR000835">
    <property type="entry name" value="HTH_MarR-typ"/>
</dbReference>
<dbReference type="InterPro" id="IPR036390">
    <property type="entry name" value="WH_DNA-bd_sf"/>
</dbReference>
<dbReference type="OrthoDB" id="5419426at2"/>
<dbReference type="AlphaFoldDB" id="A0A243W6Z8"/>
<dbReference type="InterPro" id="IPR036388">
    <property type="entry name" value="WH-like_DNA-bd_sf"/>
</dbReference>
<dbReference type="SMART" id="SM00347">
    <property type="entry name" value="HTH_MARR"/>
    <property type="match status" value="1"/>
</dbReference>
<proteinExistence type="predicted"/>
<dbReference type="PROSITE" id="PS50995">
    <property type="entry name" value="HTH_MARR_2"/>
    <property type="match status" value="1"/>
</dbReference>
<reference evidence="2 3" key="1">
    <citation type="submission" date="2017-01" db="EMBL/GenBank/DDBJ databases">
        <title>A new Hymenobacter.</title>
        <authorList>
            <person name="Liang Y."/>
            <person name="Feng F."/>
        </authorList>
    </citation>
    <scope>NUCLEOTIDE SEQUENCE [LARGE SCALE GENOMIC DNA]</scope>
    <source>
        <strain evidence="2">MIMBbqt21</strain>
    </source>
</reference>
<comment type="caution">
    <text evidence="2">The sequence shown here is derived from an EMBL/GenBank/DDBJ whole genome shotgun (WGS) entry which is preliminary data.</text>
</comment>
<gene>
    <name evidence="2" type="ORF">BXP70_24380</name>
</gene>
<dbReference type="EMBL" id="MTSE01000023">
    <property type="protein sequence ID" value="OUJ70412.1"/>
    <property type="molecule type" value="Genomic_DNA"/>
</dbReference>
<dbReference type="GO" id="GO:0006950">
    <property type="term" value="P:response to stress"/>
    <property type="evidence" value="ECO:0007669"/>
    <property type="project" value="TreeGrafter"/>
</dbReference>
<name>A0A243W6Z8_9BACT</name>
<organism evidence="2 3">
    <name type="scientific">Hymenobacter crusticola</name>
    <dbReference type="NCBI Taxonomy" id="1770526"/>
    <lineage>
        <taxon>Bacteria</taxon>
        <taxon>Pseudomonadati</taxon>
        <taxon>Bacteroidota</taxon>
        <taxon>Cytophagia</taxon>
        <taxon>Cytophagales</taxon>
        <taxon>Hymenobacteraceae</taxon>
        <taxon>Hymenobacter</taxon>
    </lineage>
</organism>
<dbReference type="PANTHER" id="PTHR33164">
    <property type="entry name" value="TRANSCRIPTIONAL REGULATOR, MARR FAMILY"/>
    <property type="match status" value="1"/>
</dbReference>
<evidence type="ECO:0000313" key="2">
    <source>
        <dbReference type="EMBL" id="OUJ70412.1"/>
    </source>
</evidence>
<dbReference type="Pfam" id="PF12802">
    <property type="entry name" value="MarR_2"/>
    <property type="match status" value="1"/>
</dbReference>
<protein>
    <submittedName>
        <fullName evidence="2">MarR family transcriptional regulator</fullName>
    </submittedName>
</protein>
<feature type="domain" description="HTH marR-type" evidence="1">
    <location>
        <begin position="1"/>
        <end position="138"/>
    </location>
</feature>
<evidence type="ECO:0000313" key="3">
    <source>
        <dbReference type="Proteomes" id="UP000194873"/>
    </source>
</evidence>
<dbReference type="Gene3D" id="1.10.10.10">
    <property type="entry name" value="Winged helix-like DNA-binding domain superfamily/Winged helix DNA-binding domain"/>
    <property type="match status" value="1"/>
</dbReference>